<dbReference type="STRING" id="391587.KAOT1_19962"/>
<dbReference type="AlphaFoldDB" id="A9DPM7"/>
<keyword evidence="3" id="KW-1185">Reference proteome</keyword>
<gene>
    <name evidence="2" type="ORF">KAOT1_19962</name>
</gene>
<name>A9DPM7_9FLAO</name>
<proteinExistence type="predicted"/>
<dbReference type="RefSeq" id="WP_007096523.1">
    <property type="nucleotide sequence ID" value="NZ_CP142125.1"/>
</dbReference>
<dbReference type="SUPFAM" id="SSF117281">
    <property type="entry name" value="Kelch motif"/>
    <property type="match status" value="1"/>
</dbReference>
<dbReference type="Gene3D" id="2.120.10.80">
    <property type="entry name" value="Kelch-type beta propeller"/>
    <property type="match status" value="1"/>
</dbReference>
<dbReference type="Proteomes" id="UP000002945">
    <property type="component" value="Unassembled WGS sequence"/>
</dbReference>
<sequence length="462" mass="51204">MKKILLSLITICMISCASDDGNTPVDNSSSLDELRAASIQLLSGNDEKVWRISQAELKNGQNIIDVSSNFNVVDDEFVFTDTTIQWRQGHAIQYNATNAQQAKQDYYVAPENYSYNFQSESATQFSSNSNMTYEIQENGSIIANFSMGNTTELLLTLVPKTAQDYASVENTSLQFTEELTFQTVLNYTSSTGMLGSNSQNSIYIAAQDDIHNQKLIKIDMTTQMQTEVIHEYSHYSDKRIHISGDRLAIVNTLTVDNYNLNSLEFLGHGTQNGLLDGAIYFGSAILSDDIYIVGGRPNADPSRIYKYNMQTQAYTEFANLPEARYGAEATIVGNSLFVFGGKTVVPFFAEPEESTIYIVPLDNPSAVQTLQMTQTAAITFVQARQNLIYIASVAEVGEGVRNTISVFNTFDNTYQDLSHNLDSSNPNDTIQGMCLIGNKMYVIYGENVGGLLDWSIYSATLD</sequence>
<evidence type="ECO:0000313" key="2">
    <source>
        <dbReference type="EMBL" id="EDP97473.1"/>
    </source>
</evidence>
<organism evidence="2 3">
    <name type="scientific">Kordia algicida OT-1</name>
    <dbReference type="NCBI Taxonomy" id="391587"/>
    <lineage>
        <taxon>Bacteria</taxon>
        <taxon>Pseudomonadati</taxon>
        <taxon>Bacteroidota</taxon>
        <taxon>Flavobacteriia</taxon>
        <taxon>Flavobacteriales</taxon>
        <taxon>Flavobacteriaceae</taxon>
        <taxon>Kordia</taxon>
    </lineage>
</organism>
<evidence type="ECO:0000256" key="1">
    <source>
        <dbReference type="SAM" id="SignalP"/>
    </source>
</evidence>
<dbReference type="eggNOG" id="ENOG5032TP1">
    <property type="taxonomic scope" value="Bacteria"/>
</dbReference>
<dbReference type="OrthoDB" id="996574at2"/>
<reference evidence="2 3" key="1">
    <citation type="journal article" date="2011" name="J. Bacteriol.">
        <title>Genome sequence of the algicidal bacterium Kordia algicida OT-1.</title>
        <authorList>
            <person name="Lee H.S."/>
            <person name="Kang S.G."/>
            <person name="Kwon K.K."/>
            <person name="Lee J.H."/>
            <person name="Kim S.J."/>
        </authorList>
    </citation>
    <scope>NUCLEOTIDE SEQUENCE [LARGE SCALE GENOMIC DNA]</scope>
    <source>
        <strain evidence="2 3">OT-1</strain>
    </source>
</reference>
<feature type="signal peptide" evidence="1">
    <location>
        <begin position="1"/>
        <end position="17"/>
    </location>
</feature>
<protein>
    <submittedName>
        <fullName evidence="2">Uncharacterized protein</fullName>
    </submittedName>
</protein>
<dbReference type="EMBL" id="ABIB01000002">
    <property type="protein sequence ID" value="EDP97473.1"/>
    <property type="molecule type" value="Genomic_DNA"/>
</dbReference>
<keyword evidence="1" id="KW-0732">Signal</keyword>
<feature type="chain" id="PRO_5002736705" evidence="1">
    <location>
        <begin position="18"/>
        <end position="462"/>
    </location>
</feature>
<evidence type="ECO:0000313" key="3">
    <source>
        <dbReference type="Proteomes" id="UP000002945"/>
    </source>
</evidence>
<accession>A9DPM7</accession>
<comment type="caution">
    <text evidence="2">The sequence shown here is derived from an EMBL/GenBank/DDBJ whole genome shotgun (WGS) entry which is preliminary data.</text>
</comment>
<dbReference type="HOGENOM" id="CLU_591580_0_0_10"/>
<dbReference type="InterPro" id="IPR015915">
    <property type="entry name" value="Kelch-typ_b-propeller"/>
</dbReference>